<dbReference type="InterPro" id="IPR036915">
    <property type="entry name" value="Cyclin-like_sf"/>
</dbReference>
<dbReference type="RefSeq" id="XP_062723182.1">
    <property type="nucleotide sequence ID" value="XM_062869151.1"/>
</dbReference>
<gene>
    <name evidence="2" type="ORF">B0T15DRAFT_530123</name>
</gene>
<feature type="compositionally biased region" description="Polar residues" evidence="1">
    <location>
        <begin position="286"/>
        <end position="301"/>
    </location>
</feature>
<dbReference type="InterPro" id="IPR043198">
    <property type="entry name" value="Cyclin/Ssn8"/>
</dbReference>
<organism evidence="2 3">
    <name type="scientific">Chaetomium strumarium</name>
    <dbReference type="NCBI Taxonomy" id="1170767"/>
    <lineage>
        <taxon>Eukaryota</taxon>
        <taxon>Fungi</taxon>
        <taxon>Dikarya</taxon>
        <taxon>Ascomycota</taxon>
        <taxon>Pezizomycotina</taxon>
        <taxon>Sordariomycetes</taxon>
        <taxon>Sordariomycetidae</taxon>
        <taxon>Sordariales</taxon>
        <taxon>Chaetomiaceae</taxon>
        <taxon>Chaetomium</taxon>
    </lineage>
</organism>
<reference evidence="2" key="2">
    <citation type="submission" date="2023-06" db="EMBL/GenBank/DDBJ databases">
        <authorList>
            <consortium name="Lawrence Berkeley National Laboratory"/>
            <person name="Mondo S.J."/>
            <person name="Hensen N."/>
            <person name="Bonometti L."/>
            <person name="Westerberg I."/>
            <person name="Brannstrom I.O."/>
            <person name="Guillou S."/>
            <person name="Cros-Aarteil S."/>
            <person name="Calhoun S."/>
            <person name="Haridas S."/>
            <person name="Kuo A."/>
            <person name="Pangilinan J."/>
            <person name="Riley R."/>
            <person name="Labutti K."/>
            <person name="Andreopoulos B."/>
            <person name="Lipzen A."/>
            <person name="Chen C."/>
            <person name="Yanf M."/>
            <person name="Daum C."/>
            <person name="Ng V."/>
            <person name="Clum A."/>
            <person name="Steindorff A."/>
            <person name="Ohm R."/>
            <person name="Martin F."/>
            <person name="Silar P."/>
            <person name="Natvig D."/>
            <person name="Lalanne C."/>
            <person name="Gautier V."/>
            <person name="Ament-Velasquez S.L."/>
            <person name="Kruys A."/>
            <person name="Hutchinson M.I."/>
            <person name="Powell A.J."/>
            <person name="Barry K."/>
            <person name="Miller A.N."/>
            <person name="Grigoriev I.V."/>
            <person name="Debuchy R."/>
            <person name="Gladieux P."/>
            <person name="Thoren M.H."/>
            <person name="Johannesson H."/>
        </authorList>
    </citation>
    <scope>NUCLEOTIDE SEQUENCE</scope>
    <source>
        <strain evidence="2">CBS 333.67</strain>
    </source>
</reference>
<dbReference type="Proteomes" id="UP001273166">
    <property type="component" value="Unassembled WGS sequence"/>
</dbReference>
<feature type="compositionally biased region" description="Basic residues" evidence="1">
    <location>
        <begin position="380"/>
        <end position="402"/>
    </location>
</feature>
<comment type="caution">
    <text evidence="2">The sequence shown here is derived from an EMBL/GenBank/DDBJ whole genome shotgun (WGS) entry which is preliminary data.</text>
</comment>
<protein>
    <recommendedName>
        <fullName evidence="4">C-type cyclin</fullName>
    </recommendedName>
</protein>
<dbReference type="EMBL" id="JAUDZG010000003">
    <property type="protein sequence ID" value="KAK3307402.1"/>
    <property type="molecule type" value="Genomic_DNA"/>
</dbReference>
<dbReference type="SUPFAM" id="SSF47954">
    <property type="entry name" value="Cyclin-like"/>
    <property type="match status" value="2"/>
</dbReference>
<dbReference type="GeneID" id="87887980"/>
<feature type="region of interest" description="Disordered" evidence="1">
    <location>
        <begin position="286"/>
        <end position="321"/>
    </location>
</feature>
<sequence>MAPQPVQPPDGGKQAANGNNPVGPPSGLSAIPALYNSEQGIRQTAIYYHKFRLRFPSNEYNYEDVALAALFVACKAEDTIKKSKEILCAAHNLRQPHDHKTPDDKIFEASSRFTIGLERHILETIGFDFRVQYPQKLLVKMVRKMFPREDNESRGEGKKFLQVAYSMSIDLYKTFAPVKQTSFTMVLAILELTALLMNTSTERTKEFRKTAAWHSERTCVLETVLDLLDLYTRFPKSTNVGLRFDLKKLMDIKIDMNNLVAKEKYSRYYGWCDRCAPDILDARSVTPGSATSPATNPSLSGNGAVKRKRPTNEGTQRFVFDATEARKEKELVSSYFDDEYEEHEVEIEEPIREPEPRHPSRSNHSNRGHGHNHADYGWTGHHRSGRHGHHGDRHRSRRGYGY</sequence>
<reference evidence="2" key="1">
    <citation type="journal article" date="2023" name="Mol. Phylogenet. Evol.">
        <title>Genome-scale phylogeny and comparative genomics of the fungal order Sordariales.</title>
        <authorList>
            <person name="Hensen N."/>
            <person name="Bonometti L."/>
            <person name="Westerberg I."/>
            <person name="Brannstrom I.O."/>
            <person name="Guillou S."/>
            <person name="Cros-Aarteil S."/>
            <person name="Calhoun S."/>
            <person name="Haridas S."/>
            <person name="Kuo A."/>
            <person name="Mondo S."/>
            <person name="Pangilinan J."/>
            <person name="Riley R."/>
            <person name="LaButti K."/>
            <person name="Andreopoulos B."/>
            <person name="Lipzen A."/>
            <person name="Chen C."/>
            <person name="Yan M."/>
            <person name="Daum C."/>
            <person name="Ng V."/>
            <person name="Clum A."/>
            <person name="Steindorff A."/>
            <person name="Ohm R.A."/>
            <person name="Martin F."/>
            <person name="Silar P."/>
            <person name="Natvig D.O."/>
            <person name="Lalanne C."/>
            <person name="Gautier V."/>
            <person name="Ament-Velasquez S.L."/>
            <person name="Kruys A."/>
            <person name="Hutchinson M.I."/>
            <person name="Powell A.J."/>
            <person name="Barry K."/>
            <person name="Miller A.N."/>
            <person name="Grigoriev I.V."/>
            <person name="Debuchy R."/>
            <person name="Gladieux P."/>
            <person name="Hiltunen Thoren M."/>
            <person name="Johannesson H."/>
        </authorList>
    </citation>
    <scope>NUCLEOTIDE SEQUENCE</scope>
    <source>
        <strain evidence="2">CBS 333.67</strain>
    </source>
</reference>
<dbReference type="GO" id="GO:0016538">
    <property type="term" value="F:cyclin-dependent protein serine/threonine kinase regulator activity"/>
    <property type="evidence" value="ECO:0007669"/>
    <property type="project" value="InterPro"/>
</dbReference>
<dbReference type="AlphaFoldDB" id="A0AAJ0GWF6"/>
<dbReference type="PANTHER" id="PTHR10026">
    <property type="entry name" value="CYCLIN"/>
    <property type="match status" value="1"/>
</dbReference>
<evidence type="ECO:0000313" key="3">
    <source>
        <dbReference type="Proteomes" id="UP001273166"/>
    </source>
</evidence>
<proteinExistence type="predicted"/>
<dbReference type="Gene3D" id="1.10.472.10">
    <property type="entry name" value="Cyclin-like"/>
    <property type="match status" value="1"/>
</dbReference>
<evidence type="ECO:0000313" key="2">
    <source>
        <dbReference type="EMBL" id="KAK3307402.1"/>
    </source>
</evidence>
<dbReference type="CDD" id="cd20546">
    <property type="entry name" value="CYCLIN_SpCG1C_ScCTK2-like_rpt2"/>
    <property type="match status" value="1"/>
</dbReference>
<feature type="region of interest" description="Disordered" evidence="1">
    <location>
        <begin position="1"/>
        <end position="23"/>
    </location>
</feature>
<feature type="compositionally biased region" description="Basic and acidic residues" evidence="1">
    <location>
        <begin position="349"/>
        <end position="358"/>
    </location>
</feature>
<dbReference type="GO" id="GO:0006357">
    <property type="term" value="P:regulation of transcription by RNA polymerase II"/>
    <property type="evidence" value="ECO:0007669"/>
    <property type="project" value="InterPro"/>
</dbReference>
<evidence type="ECO:0008006" key="4">
    <source>
        <dbReference type="Google" id="ProtNLM"/>
    </source>
</evidence>
<keyword evidence="3" id="KW-1185">Reference proteome</keyword>
<feature type="compositionally biased region" description="Basic residues" evidence="1">
    <location>
        <begin position="359"/>
        <end position="371"/>
    </location>
</feature>
<evidence type="ECO:0000256" key="1">
    <source>
        <dbReference type="SAM" id="MobiDB-lite"/>
    </source>
</evidence>
<name>A0AAJ0GWF6_9PEZI</name>
<feature type="compositionally biased region" description="Acidic residues" evidence="1">
    <location>
        <begin position="336"/>
        <end position="348"/>
    </location>
</feature>
<accession>A0AAJ0GWF6</accession>
<feature type="region of interest" description="Disordered" evidence="1">
    <location>
        <begin position="333"/>
        <end position="402"/>
    </location>
</feature>